<dbReference type="CDD" id="cd17776">
    <property type="entry name" value="CBS_pair_arch"/>
    <property type="match status" value="1"/>
</dbReference>
<reference evidence="4 5" key="1">
    <citation type="journal article" date="2019" name="Int. J. Syst. Evol. Microbiol.">
        <title>The Global Catalogue of Microorganisms (GCM) 10K type strain sequencing project: providing services to taxonomists for standard genome sequencing and annotation.</title>
        <authorList>
            <consortium name="The Broad Institute Genomics Platform"/>
            <consortium name="The Broad Institute Genome Sequencing Center for Infectious Disease"/>
            <person name="Wu L."/>
            <person name="Ma J."/>
        </authorList>
    </citation>
    <scope>NUCLEOTIDE SEQUENCE [LARGE SCALE GENOMIC DNA]</scope>
    <source>
        <strain evidence="4 5">CGMCC 1.12562</strain>
    </source>
</reference>
<evidence type="ECO:0000259" key="3">
    <source>
        <dbReference type="PROSITE" id="PS51371"/>
    </source>
</evidence>
<keyword evidence="5" id="KW-1185">Reference proteome</keyword>
<evidence type="ECO:0000313" key="5">
    <source>
        <dbReference type="Proteomes" id="UP001595660"/>
    </source>
</evidence>
<feature type="domain" description="CBS" evidence="3">
    <location>
        <begin position="72"/>
        <end position="129"/>
    </location>
</feature>
<sequence length="140" mass="14831">MRVADAMTSPVVTVPADASLRKAADRICEEDIGSVVVTRDGNPAGILTERDFVAAGREYDRAFGEIPVYAAASGPLVTVRPDASLRKAAREMSEAGVKRLPVADGIDLVGILTASDLVGVGESLDSAAKRYVQEREDWLS</sequence>
<dbReference type="RefSeq" id="WP_232571455.1">
    <property type="nucleotide sequence ID" value="NZ_CP089466.1"/>
</dbReference>
<dbReference type="Gene3D" id="3.10.580.10">
    <property type="entry name" value="CBS-domain"/>
    <property type="match status" value="1"/>
</dbReference>
<organism evidence="4 5">
    <name type="scientific">Halobacterium litoreum</name>
    <dbReference type="NCBI Taxonomy" id="2039234"/>
    <lineage>
        <taxon>Archaea</taxon>
        <taxon>Methanobacteriati</taxon>
        <taxon>Methanobacteriota</taxon>
        <taxon>Stenosarchaea group</taxon>
        <taxon>Halobacteria</taxon>
        <taxon>Halobacteriales</taxon>
        <taxon>Halobacteriaceae</taxon>
        <taxon>Halobacterium</taxon>
    </lineage>
</organism>
<dbReference type="PANTHER" id="PTHR43080:SF2">
    <property type="entry name" value="CBS DOMAIN-CONTAINING PROTEIN"/>
    <property type="match status" value="1"/>
</dbReference>
<feature type="domain" description="CBS" evidence="3">
    <location>
        <begin position="7"/>
        <end position="63"/>
    </location>
</feature>
<dbReference type="GeneID" id="69116655"/>
<dbReference type="AlphaFoldDB" id="A0ABD5NEW8"/>
<dbReference type="PROSITE" id="PS51371">
    <property type="entry name" value="CBS"/>
    <property type="match status" value="2"/>
</dbReference>
<dbReference type="EMBL" id="JBHRWN010000002">
    <property type="protein sequence ID" value="MFC3477418.1"/>
    <property type="molecule type" value="Genomic_DNA"/>
</dbReference>
<evidence type="ECO:0000256" key="1">
    <source>
        <dbReference type="ARBA" id="ARBA00023122"/>
    </source>
</evidence>
<dbReference type="Proteomes" id="UP001595660">
    <property type="component" value="Unassembled WGS sequence"/>
</dbReference>
<evidence type="ECO:0000313" key="4">
    <source>
        <dbReference type="EMBL" id="MFC3477418.1"/>
    </source>
</evidence>
<dbReference type="InterPro" id="IPR046342">
    <property type="entry name" value="CBS_dom_sf"/>
</dbReference>
<protein>
    <submittedName>
        <fullName evidence="4">CBS domain-containing protein</fullName>
    </submittedName>
</protein>
<comment type="caution">
    <text evidence="4">The sequence shown here is derived from an EMBL/GenBank/DDBJ whole genome shotgun (WGS) entry which is preliminary data.</text>
</comment>
<dbReference type="InterPro" id="IPR051257">
    <property type="entry name" value="Diverse_CBS-Domain"/>
</dbReference>
<keyword evidence="1 2" id="KW-0129">CBS domain</keyword>
<evidence type="ECO:0000256" key="2">
    <source>
        <dbReference type="PROSITE-ProRule" id="PRU00703"/>
    </source>
</evidence>
<dbReference type="InterPro" id="IPR000644">
    <property type="entry name" value="CBS_dom"/>
</dbReference>
<dbReference type="PANTHER" id="PTHR43080">
    <property type="entry name" value="CBS DOMAIN-CONTAINING PROTEIN CBSX3, MITOCHONDRIAL"/>
    <property type="match status" value="1"/>
</dbReference>
<name>A0ABD5NEW8_9EURY</name>
<dbReference type="SMART" id="SM00116">
    <property type="entry name" value="CBS"/>
    <property type="match status" value="2"/>
</dbReference>
<gene>
    <name evidence="4" type="ORF">ACFOKC_06735</name>
</gene>
<accession>A0ABD5NEW8</accession>
<dbReference type="SUPFAM" id="SSF54631">
    <property type="entry name" value="CBS-domain pair"/>
    <property type="match status" value="1"/>
</dbReference>
<dbReference type="Pfam" id="PF00571">
    <property type="entry name" value="CBS"/>
    <property type="match status" value="2"/>
</dbReference>
<proteinExistence type="predicted"/>